<evidence type="ECO:0000313" key="2">
    <source>
        <dbReference type="Proteomes" id="UP001501444"/>
    </source>
</evidence>
<organism evidence="1 2">
    <name type="scientific">Dactylosporangium salmoneum</name>
    <dbReference type="NCBI Taxonomy" id="53361"/>
    <lineage>
        <taxon>Bacteria</taxon>
        <taxon>Bacillati</taxon>
        <taxon>Actinomycetota</taxon>
        <taxon>Actinomycetes</taxon>
        <taxon>Micromonosporales</taxon>
        <taxon>Micromonosporaceae</taxon>
        <taxon>Dactylosporangium</taxon>
    </lineage>
</organism>
<evidence type="ECO:0000313" key="1">
    <source>
        <dbReference type="EMBL" id="GAA2341711.1"/>
    </source>
</evidence>
<name>A0ABN3G1Y2_9ACTN</name>
<proteinExistence type="predicted"/>
<dbReference type="EMBL" id="BAAARV010000021">
    <property type="protein sequence ID" value="GAA2341711.1"/>
    <property type="molecule type" value="Genomic_DNA"/>
</dbReference>
<accession>A0ABN3G1Y2</accession>
<reference evidence="1 2" key="1">
    <citation type="journal article" date="2019" name="Int. J. Syst. Evol. Microbiol.">
        <title>The Global Catalogue of Microorganisms (GCM) 10K type strain sequencing project: providing services to taxonomists for standard genome sequencing and annotation.</title>
        <authorList>
            <consortium name="The Broad Institute Genomics Platform"/>
            <consortium name="The Broad Institute Genome Sequencing Center for Infectious Disease"/>
            <person name="Wu L."/>
            <person name="Ma J."/>
        </authorList>
    </citation>
    <scope>NUCLEOTIDE SEQUENCE [LARGE SCALE GENOMIC DNA]</scope>
    <source>
        <strain evidence="1 2">JCM 3272</strain>
    </source>
</reference>
<dbReference type="RefSeq" id="WP_344612515.1">
    <property type="nucleotide sequence ID" value="NZ_BAAARV010000021.1"/>
</dbReference>
<dbReference type="Proteomes" id="UP001501444">
    <property type="component" value="Unassembled WGS sequence"/>
</dbReference>
<comment type="caution">
    <text evidence="1">The sequence shown here is derived from an EMBL/GenBank/DDBJ whole genome shotgun (WGS) entry which is preliminary data.</text>
</comment>
<gene>
    <name evidence="1" type="ORF">GCM10010170_025400</name>
</gene>
<keyword evidence="2" id="KW-1185">Reference proteome</keyword>
<sequence>MKTIDGSHAEEGILNNLGPNELVEFGASSRGLCWARCHPRIGGSPDMVIGRPNFPSVNARNSPKRMFWRESMTGTVSAATSVPSLLERRLILVMANVVIAE</sequence>
<protein>
    <submittedName>
        <fullName evidence="1">Uncharacterized protein</fullName>
    </submittedName>
</protein>